<organism evidence="3 4">
    <name type="scientific">Edaphobacter aggregans</name>
    <dbReference type="NCBI Taxonomy" id="570835"/>
    <lineage>
        <taxon>Bacteria</taxon>
        <taxon>Pseudomonadati</taxon>
        <taxon>Acidobacteriota</taxon>
        <taxon>Terriglobia</taxon>
        <taxon>Terriglobales</taxon>
        <taxon>Acidobacteriaceae</taxon>
        <taxon>Edaphobacter</taxon>
    </lineage>
</organism>
<dbReference type="EMBL" id="RSDW01000001">
    <property type="protein sequence ID" value="RSL18246.1"/>
    <property type="molecule type" value="Genomic_DNA"/>
</dbReference>
<keyword evidence="4" id="KW-1185">Reference proteome</keyword>
<feature type="domain" description="Ice-binding protein C-terminal" evidence="2">
    <location>
        <begin position="177"/>
        <end position="200"/>
    </location>
</feature>
<evidence type="ECO:0000313" key="3">
    <source>
        <dbReference type="EMBL" id="RSL18246.1"/>
    </source>
</evidence>
<name>A0A428MN23_9BACT</name>
<dbReference type="AlphaFoldDB" id="A0A428MN23"/>
<dbReference type="NCBIfam" id="TIGR02595">
    <property type="entry name" value="PEP_CTERM"/>
    <property type="match status" value="1"/>
</dbReference>
<accession>A0A428MN23</accession>
<feature type="chain" id="PRO_5019439714" evidence="1">
    <location>
        <begin position="23"/>
        <end position="204"/>
    </location>
</feature>
<reference evidence="3 4" key="1">
    <citation type="submission" date="2018-12" db="EMBL/GenBank/DDBJ databases">
        <title>Sequencing of bacterial isolates from soil warming experiment in Harvard Forest, Massachusetts, USA.</title>
        <authorList>
            <person name="Deangelis K."/>
        </authorList>
    </citation>
    <scope>NUCLEOTIDE SEQUENCE [LARGE SCALE GENOMIC DNA]</scope>
    <source>
        <strain evidence="3 4">EB153</strain>
    </source>
</reference>
<evidence type="ECO:0000259" key="2">
    <source>
        <dbReference type="Pfam" id="PF07589"/>
    </source>
</evidence>
<dbReference type="Pfam" id="PF07589">
    <property type="entry name" value="PEP-CTERM"/>
    <property type="match status" value="1"/>
</dbReference>
<dbReference type="RefSeq" id="WP_125486632.1">
    <property type="nucleotide sequence ID" value="NZ_RSDW01000001.1"/>
</dbReference>
<dbReference type="Proteomes" id="UP000269669">
    <property type="component" value="Unassembled WGS sequence"/>
</dbReference>
<protein>
    <submittedName>
        <fullName evidence="3">Putative secreted protein with PEP-CTERM sorting signal</fullName>
    </submittedName>
</protein>
<feature type="signal peptide" evidence="1">
    <location>
        <begin position="1"/>
        <end position="22"/>
    </location>
</feature>
<keyword evidence="1" id="KW-0732">Signal</keyword>
<comment type="caution">
    <text evidence="3">The sequence shown here is derived from an EMBL/GenBank/DDBJ whole genome shotgun (WGS) entry which is preliminary data.</text>
</comment>
<gene>
    <name evidence="3" type="ORF">EDE15_3807</name>
</gene>
<evidence type="ECO:0000313" key="4">
    <source>
        <dbReference type="Proteomes" id="UP000269669"/>
    </source>
</evidence>
<proteinExistence type="predicted"/>
<sequence length="204" mass="20703">MGLSIRSLVLVSALALPIAAHADTFAGSAVFTDSTTTNDITFTGSFQNPTFNFTGGTNFVYSDNLAITASSSQGGNGNINPMPPDDVLSILLTFTSPNGTTGTVNGSGTITGHVSAATGEIDWTPTTINFTDGSQLLASILNFNFSGADLSDGKTVTLTGPLDLTVVTDGSLKSTSPTPEPGSIALLSTGLLAAAGAVRRKLRV</sequence>
<evidence type="ECO:0000256" key="1">
    <source>
        <dbReference type="SAM" id="SignalP"/>
    </source>
</evidence>
<dbReference type="InterPro" id="IPR013424">
    <property type="entry name" value="Ice-binding_C"/>
</dbReference>